<evidence type="ECO:0000256" key="4">
    <source>
        <dbReference type="PROSITE-ProRule" id="PRU00433"/>
    </source>
</evidence>
<evidence type="ECO:0000313" key="7">
    <source>
        <dbReference type="EMBL" id="MBK1703643.1"/>
    </source>
</evidence>
<dbReference type="InterPro" id="IPR030999">
    <property type="entry name" value="Thiosulf_SoxX"/>
</dbReference>
<reference evidence="7" key="1">
    <citation type="submission" date="2017-08" db="EMBL/GenBank/DDBJ databases">
        <authorList>
            <person name="Imhoff J.F."/>
            <person name="Rahn T."/>
            <person name="Kuenzel S."/>
            <person name="Neulinger S.C."/>
        </authorList>
    </citation>
    <scope>NUCLEOTIDE SEQUENCE</scope>
    <source>
        <strain evidence="7">DSM 11080</strain>
    </source>
</reference>
<keyword evidence="3 4" id="KW-0408">Iron</keyword>
<dbReference type="InterPro" id="IPR009056">
    <property type="entry name" value="Cyt_c-like_dom"/>
</dbReference>
<evidence type="ECO:0000259" key="6">
    <source>
        <dbReference type="PROSITE" id="PS51007"/>
    </source>
</evidence>
<dbReference type="EMBL" id="NRSJ01000004">
    <property type="protein sequence ID" value="MBK1703643.1"/>
    <property type="molecule type" value="Genomic_DNA"/>
</dbReference>
<proteinExistence type="predicted"/>
<dbReference type="GO" id="GO:0020037">
    <property type="term" value="F:heme binding"/>
    <property type="evidence" value="ECO:0007669"/>
    <property type="project" value="InterPro"/>
</dbReference>
<dbReference type="Gene3D" id="1.10.760.10">
    <property type="entry name" value="Cytochrome c-like domain"/>
    <property type="match status" value="1"/>
</dbReference>
<dbReference type="Proteomes" id="UP001296776">
    <property type="component" value="Unassembled WGS sequence"/>
</dbReference>
<evidence type="ECO:0000256" key="3">
    <source>
        <dbReference type="ARBA" id="ARBA00023004"/>
    </source>
</evidence>
<dbReference type="GO" id="GO:0046872">
    <property type="term" value="F:metal ion binding"/>
    <property type="evidence" value="ECO:0007669"/>
    <property type="project" value="UniProtKB-KW"/>
</dbReference>
<keyword evidence="5" id="KW-0732">Signal</keyword>
<feature type="domain" description="Cytochrome c" evidence="6">
    <location>
        <begin position="117"/>
        <end position="228"/>
    </location>
</feature>
<keyword evidence="8" id="KW-1185">Reference proteome</keyword>
<dbReference type="SUPFAM" id="SSF46626">
    <property type="entry name" value="Cytochrome c"/>
    <property type="match status" value="1"/>
</dbReference>
<keyword evidence="2 4" id="KW-0479">Metal-binding</keyword>
<evidence type="ECO:0000256" key="5">
    <source>
        <dbReference type="SAM" id="SignalP"/>
    </source>
</evidence>
<dbReference type="GO" id="GO:0009055">
    <property type="term" value="F:electron transfer activity"/>
    <property type="evidence" value="ECO:0007669"/>
    <property type="project" value="InterPro"/>
</dbReference>
<dbReference type="InterPro" id="IPR036909">
    <property type="entry name" value="Cyt_c-like_dom_sf"/>
</dbReference>
<feature type="signal peptide" evidence="5">
    <location>
        <begin position="1"/>
        <end position="26"/>
    </location>
</feature>
<comment type="caution">
    <text evidence="7">The sequence shown here is derived from an EMBL/GenBank/DDBJ whole genome shotgun (WGS) entry which is preliminary data.</text>
</comment>
<feature type="chain" id="PRO_5042523855" evidence="5">
    <location>
        <begin position="27"/>
        <end position="242"/>
    </location>
</feature>
<dbReference type="PROSITE" id="PS51007">
    <property type="entry name" value="CYTC"/>
    <property type="match status" value="1"/>
</dbReference>
<evidence type="ECO:0000256" key="2">
    <source>
        <dbReference type="ARBA" id="ARBA00022723"/>
    </source>
</evidence>
<dbReference type="AlphaFoldDB" id="A0AAJ0U1P5"/>
<name>A0AAJ0U1P5_9GAMM</name>
<evidence type="ECO:0000313" key="8">
    <source>
        <dbReference type="Proteomes" id="UP001296776"/>
    </source>
</evidence>
<protein>
    <submittedName>
        <fullName evidence="7">Sulfur oxidation c-type cytochrome SoxX</fullName>
    </submittedName>
</protein>
<dbReference type="NCBIfam" id="TIGR04485">
    <property type="entry name" value="thiosulf_SoxX"/>
    <property type="match status" value="1"/>
</dbReference>
<keyword evidence="1 4" id="KW-0349">Heme</keyword>
<dbReference type="Pfam" id="PF00034">
    <property type="entry name" value="Cytochrom_C"/>
    <property type="match status" value="1"/>
</dbReference>
<evidence type="ECO:0000256" key="1">
    <source>
        <dbReference type="ARBA" id="ARBA00022617"/>
    </source>
</evidence>
<organism evidence="7 8">
    <name type="scientific">Halochromatium glycolicum</name>
    <dbReference type="NCBI Taxonomy" id="85075"/>
    <lineage>
        <taxon>Bacteria</taxon>
        <taxon>Pseudomonadati</taxon>
        <taxon>Pseudomonadota</taxon>
        <taxon>Gammaproteobacteria</taxon>
        <taxon>Chromatiales</taxon>
        <taxon>Chromatiaceae</taxon>
        <taxon>Halochromatium</taxon>
    </lineage>
</organism>
<gene>
    <name evidence="7" type="primary">soxX</name>
    <name evidence="7" type="ORF">CKO40_03540</name>
</gene>
<sequence length="242" mass="26205">MTRNRKMPLLALIAGASLCAAPSLFAAERPSSPVAAYTAMSPEELADYLIFEMEGFDLDAPTQEGGTARDRLEQDRTQKVCSAIARSGAALDRPTAAKISALAEESIQLPEGGIALGDWKKGEQIARSGYGYRMGHRMDDHSGEPPGGNCYACHQLDPNETAHGTVGPSLAGYGRLRGTSDAMLKHTYQIIYNAHLFFPCTTMPRFGHNGTLTQEQIRDVMAYLLDPESPVNQETEQTAQAD</sequence>
<accession>A0AAJ0U1P5</accession>
<dbReference type="RefSeq" id="WP_200344783.1">
    <property type="nucleotide sequence ID" value="NZ_NRSJ01000004.1"/>
</dbReference>
<reference evidence="7" key="2">
    <citation type="journal article" date="2020" name="Microorganisms">
        <title>Osmotic Adaptation and Compatible Solute Biosynthesis of Phototrophic Bacteria as Revealed from Genome Analyses.</title>
        <authorList>
            <person name="Imhoff J.F."/>
            <person name="Rahn T."/>
            <person name="Kunzel S."/>
            <person name="Keller A."/>
            <person name="Neulinger S.C."/>
        </authorList>
    </citation>
    <scope>NUCLEOTIDE SEQUENCE</scope>
    <source>
        <strain evidence="7">DSM 11080</strain>
    </source>
</reference>